<accession>A0AAV8UAJ9</accession>
<dbReference type="EMBL" id="JAIWQS010000008">
    <property type="protein sequence ID" value="KAJ8899459.1"/>
    <property type="molecule type" value="Genomic_DNA"/>
</dbReference>
<feature type="compositionally biased region" description="Basic and acidic residues" evidence="1">
    <location>
        <begin position="73"/>
        <end position="86"/>
    </location>
</feature>
<evidence type="ECO:0000256" key="1">
    <source>
        <dbReference type="SAM" id="MobiDB-lite"/>
    </source>
</evidence>
<dbReference type="Proteomes" id="UP001159364">
    <property type="component" value="Linkage Group LG08"/>
</dbReference>
<evidence type="ECO:0000313" key="3">
    <source>
        <dbReference type="Proteomes" id="UP001159364"/>
    </source>
</evidence>
<reference evidence="2 3" key="1">
    <citation type="submission" date="2021-09" db="EMBL/GenBank/DDBJ databases">
        <title>Genomic insights and catalytic innovation underlie evolution of tropane alkaloids biosynthesis.</title>
        <authorList>
            <person name="Wang Y.-J."/>
            <person name="Tian T."/>
            <person name="Huang J.-P."/>
            <person name="Huang S.-X."/>
        </authorList>
    </citation>
    <scope>NUCLEOTIDE SEQUENCE [LARGE SCALE GENOMIC DNA]</scope>
    <source>
        <strain evidence="2">KIB-2018</strain>
        <tissue evidence="2">Leaf</tissue>
    </source>
</reference>
<protein>
    <submittedName>
        <fullName evidence="2">Uncharacterized protein</fullName>
    </submittedName>
</protein>
<organism evidence="2 3">
    <name type="scientific">Erythroxylum novogranatense</name>
    <dbReference type="NCBI Taxonomy" id="1862640"/>
    <lineage>
        <taxon>Eukaryota</taxon>
        <taxon>Viridiplantae</taxon>
        <taxon>Streptophyta</taxon>
        <taxon>Embryophyta</taxon>
        <taxon>Tracheophyta</taxon>
        <taxon>Spermatophyta</taxon>
        <taxon>Magnoliopsida</taxon>
        <taxon>eudicotyledons</taxon>
        <taxon>Gunneridae</taxon>
        <taxon>Pentapetalae</taxon>
        <taxon>rosids</taxon>
        <taxon>fabids</taxon>
        <taxon>Malpighiales</taxon>
        <taxon>Erythroxylaceae</taxon>
        <taxon>Erythroxylum</taxon>
    </lineage>
</organism>
<sequence length="104" mass="10661">MCYGNETATWPDGSVAGLGPGGRGCGKDGPVGGGPEAEAAGAGGSGVGLWETDWAKWRSSWGCEGDGPKGVGRPKEETRPDLREVASSRSLGECPLGRRSMPRE</sequence>
<dbReference type="AlphaFoldDB" id="A0AAV8UAJ9"/>
<name>A0AAV8UAJ9_9ROSI</name>
<keyword evidence="3" id="KW-1185">Reference proteome</keyword>
<gene>
    <name evidence="2" type="ORF">K2173_018433</name>
</gene>
<comment type="caution">
    <text evidence="2">The sequence shown here is derived from an EMBL/GenBank/DDBJ whole genome shotgun (WGS) entry which is preliminary data.</text>
</comment>
<feature type="region of interest" description="Disordered" evidence="1">
    <location>
        <begin position="1"/>
        <end position="104"/>
    </location>
</feature>
<proteinExistence type="predicted"/>
<evidence type="ECO:0000313" key="2">
    <source>
        <dbReference type="EMBL" id="KAJ8899459.1"/>
    </source>
</evidence>
<feature type="compositionally biased region" description="Gly residues" evidence="1">
    <location>
        <begin position="16"/>
        <end position="47"/>
    </location>
</feature>